<dbReference type="Proteomes" id="UP000688137">
    <property type="component" value="Unassembled WGS sequence"/>
</dbReference>
<sequence>MRLYQQKSKQQKIQKRLVTVIYSFLHNLSLGDCGNKLIQQIIQTVLFENMSDKIVSQINSIQYQLIQQQIILILLSKVAFFEDAFKYVRQVNQKYRI</sequence>
<name>A0A8S1NI25_PARPR</name>
<protein>
    <submittedName>
        <fullName evidence="1">Uncharacterized protein</fullName>
    </submittedName>
</protein>
<evidence type="ECO:0000313" key="1">
    <source>
        <dbReference type="EMBL" id="CAD8091762.1"/>
    </source>
</evidence>
<dbReference type="AlphaFoldDB" id="A0A8S1NI25"/>
<keyword evidence="2" id="KW-1185">Reference proteome</keyword>
<accession>A0A8S1NI25</accession>
<gene>
    <name evidence="1" type="ORF">PPRIM_AZ9-3.1.T0890048</name>
</gene>
<reference evidence="1" key="1">
    <citation type="submission" date="2021-01" db="EMBL/GenBank/DDBJ databases">
        <authorList>
            <consortium name="Genoscope - CEA"/>
            <person name="William W."/>
        </authorList>
    </citation>
    <scope>NUCLEOTIDE SEQUENCE</scope>
</reference>
<evidence type="ECO:0000313" key="2">
    <source>
        <dbReference type="Proteomes" id="UP000688137"/>
    </source>
</evidence>
<comment type="caution">
    <text evidence="1">The sequence shown here is derived from an EMBL/GenBank/DDBJ whole genome shotgun (WGS) entry which is preliminary data.</text>
</comment>
<proteinExistence type="predicted"/>
<dbReference type="EMBL" id="CAJJDM010000092">
    <property type="protein sequence ID" value="CAD8091762.1"/>
    <property type="molecule type" value="Genomic_DNA"/>
</dbReference>
<organism evidence="1 2">
    <name type="scientific">Paramecium primaurelia</name>
    <dbReference type="NCBI Taxonomy" id="5886"/>
    <lineage>
        <taxon>Eukaryota</taxon>
        <taxon>Sar</taxon>
        <taxon>Alveolata</taxon>
        <taxon>Ciliophora</taxon>
        <taxon>Intramacronucleata</taxon>
        <taxon>Oligohymenophorea</taxon>
        <taxon>Peniculida</taxon>
        <taxon>Parameciidae</taxon>
        <taxon>Paramecium</taxon>
    </lineage>
</organism>